<accession>A0AAJ0MVL6</accession>
<sequence>MSLTTVERLVKRLFAYCFVTHWPFSSSSSFSPAGRRISFHNTHLPILPLIRSIVFIFLCMVQGNQVAFEDRGMHMKEVEAFGALGLPFSRYSLYLLWIKAIKSR</sequence>
<keyword evidence="1" id="KW-0812">Transmembrane</keyword>
<dbReference type="Proteomes" id="UP001285908">
    <property type="component" value="Unassembled WGS sequence"/>
</dbReference>
<organism evidence="2 3">
    <name type="scientific">Neurospora hispaniola</name>
    <dbReference type="NCBI Taxonomy" id="588809"/>
    <lineage>
        <taxon>Eukaryota</taxon>
        <taxon>Fungi</taxon>
        <taxon>Dikarya</taxon>
        <taxon>Ascomycota</taxon>
        <taxon>Pezizomycotina</taxon>
        <taxon>Sordariomycetes</taxon>
        <taxon>Sordariomycetidae</taxon>
        <taxon>Sordariales</taxon>
        <taxon>Sordariaceae</taxon>
        <taxon>Neurospora</taxon>
    </lineage>
</organism>
<feature type="transmembrane region" description="Helical" evidence="1">
    <location>
        <begin position="80"/>
        <end position="98"/>
    </location>
</feature>
<dbReference type="RefSeq" id="XP_062697502.1">
    <property type="nucleotide sequence ID" value="XM_062834239.1"/>
</dbReference>
<dbReference type="EMBL" id="JAULSX010000001">
    <property type="protein sequence ID" value="KAK3499869.1"/>
    <property type="molecule type" value="Genomic_DNA"/>
</dbReference>
<keyword evidence="1" id="KW-1133">Transmembrane helix</keyword>
<dbReference type="GeneID" id="87871861"/>
<evidence type="ECO:0000256" key="1">
    <source>
        <dbReference type="SAM" id="Phobius"/>
    </source>
</evidence>
<keyword evidence="3" id="KW-1185">Reference proteome</keyword>
<protein>
    <submittedName>
        <fullName evidence="2">Uncharacterized protein</fullName>
    </submittedName>
</protein>
<proteinExistence type="predicted"/>
<evidence type="ECO:0000313" key="2">
    <source>
        <dbReference type="EMBL" id="KAK3499869.1"/>
    </source>
</evidence>
<feature type="transmembrane region" description="Helical" evidence="1">
    <location>
        <begin position="46"/>
        <end position="68"/>
    </location>
</feature>
<keyword evidence="1" id="KW-0472">Membrane</keyword>
<gene>
    <name evidence="2" type="ORF">B0T23DRAFT_28202</name>
</gene>
<reference evidence="2 3" key="1">
    <citation type="journal article" date="2023" name="Mol. Phylogenet. Evol.">
        <title>Genome-scale phylogeny and comparative genomics of the fungal order Sordariales.</title>
        <authorList>
            <person name="Hensen N."/>
            <person name="Bonometti L."/>
            <person name="Westerberg I."/>
            <person name="Brannstrom I.O."/>
            <person name="Guillou S."/>
            <person name="Cros-Aarteil S."/>
            <person name="Calhoun S."/>
            <person name="Haridas S."/>
            <person name="Kuo A."/>
            <person name="Mondo S."/>
            <person name="Pangilinan J."/>
            <person name="Riley R."/>
            <person name="LaButti K."/>
            <person name="Andreopoulos B."/>
            <person name="Lipzen A."/>
            <person name="Chen C."/>
            <person name="Yan M."/>
            <person name="Daum C."/>
            <person name="Ng V."/>
            <person name="Clum A."/>
            <person name="Steindorff A."/>
            <person name="Ohm R.A."/>
            <person name="Martin F."/>
            <person name="Silar P."/>
            <person name="Natvig D.O."/>
            <person name="Lalanne C."/>
            <person name="Gautier V."/>
            <person name="Ament-Velasquez S.L."/>
            <person name="Kruys A."/>
            <person name="Hutchinson M.I."/>
            <person name="Powell A.J."/>
            <person name="Barry K."/>
            <person name="Miller A.N."/>
            <person name="Grigoriev I.V."/>
            <person name="Debuchy R."/>
            <person name="Gladieux P."/>
            <person name="Hiltunen Thoren M."/>
            <person name="Johannesson H."/>
        </authorList>
    </citation>
    <scope>NUCLEOTIDE SEQUENCE [LARGE SCALE GENOMIC DNA]</scope>
    <source>
        <strain evidence="2 3">FGSC 10403</strain>
    </source>
</reference>
<evidence type="ECO:0000313" key="3">
    <source>
        <dbReference type="Proteomes" id="UP001285908"/>
    </source>
</evidence>
<name>A0AAJ0MVL6_9PEZI</name>
<dbReference type="AlphaFoldDB" id="A0AAJ0MVL6"/>
<comment type="caution">
    <text evidence="2">The sequence shown here is derived from an EMBL/GenBank/DDBJ whole genome shotgun (WGS) entry which is preliminary data.</text>
</comment>